<dbReference type="PANTHER" id="PTHR22835:SF634">
    <property type="entry name" value="EARLY NODULE-SPECIFIC PROTEIN ENOD8"/>
    <property type="match status" value="1"/>
</dbReference>
<dbReference type="InterPro" id="IPR035669">
    <property type="entry name" value="SGNH_plant_lipase-like"/>
</dbReference>
<keyword evidence="6" id="KW-1185">Reference proteome</keyword>
<dbReference type="SUPFAM" id="SSF52266">
    <property type="entry name" value="SGNH hydrolase"/>
    <property type="match status" value="1"/>
</dbReference>
<evidence type="ECO:0000256" key="1">
    <source>
        <dbReference type="ARBA" id="ARBA00008668"/>
    </source>
</evidence>
<evidence type="ECO:0000256" key="3">
    <source>
        <dbReference type="ARBA" id="ARBA00022801"/>
    </source>
</evidence>
<gene>
    <name evidence="5" type="ORF">HU200_056673</name>
</gene>
<evidence type="ECO:0000313" key="5">
    <source>
        <dbReference type="EMBL" id="KAF8661723.1"/>
    </source>
</evidence>
<keyword evidence="2" id="KW-0732">Signal</keyword>
<dbReference type="OrthoDB" id="655468at2759"/>
<evidence type="ECO:0000256" key="2">
    <source>
        <dbReference type="ARBA" id="ARBA00022729"/>
    </source>
</evidence>
<dbReference type="Pfam" id="PF00657">
    <property type="entry name" value="Lipase_GDSL"/>
    <property type="match status" value="1"/>
</dbReference>
<evidence type="ECO:0000313" key="6">
    <source>
        <dbReference type="Proteomes" id="UP000636709"/>
    </source>
</evidence>
<dbReference type="CDD" id="cd01837">
    <property type="entry name" value="SGNH_plant_lipase_like"/>
    <property type="match status" value="1"/>
</dbReference>
<dbReference type="AlphaFoldDB" id="A0A835ALR9"/>
<reference evidence="5" key="1">
    <citation type="submission" date="2020-07" db="EMBL/GenBank/DDBJ databases">
        <title>Genome sequence and genetic diversity analysis of an under-domesticated orphan crop, white fonio (Digitaria exilis).</title>
        <authorList>
            <person name="Bennetzen J.L."/>
            <person name="Chen S."/>
            <person name="Ma X."/>
            <person name="Wang X."/>
            <person name="Yssel A.E.J."/>
            <person name="Chaluvadi S.R."/>
            <person name="Johnson M."/>
            <person name="Gangashetty P."/>
            <person name="Hamidou F."/>
            <person name="Sanogo M.D."/>
            <person name="Zwaenepoel A."/>
            <person name="Wallace J."/>
            <person name="Van De Peer Y."/>
            <person name="Van Deynze A."/>
        </authorList>
    </citation>
    <scope>NUCLEOTIDE SEQUENCE</scope>
    <source>
        <tissue evidence="5">Leaves</tissue>
    </source>
</reference>
<comment type="similarity">
    <text evidence="1">Belongs to the 'GDSL' lipolytic enzyme family.</text>
</comment>
<comment type="caution">
    <text evidence="5">The sequence shown here is derived from an EMBL/GenBank/DDBJ whole genome shotgun (WGS) entry which is preliminary data.</text>
</comment>
<keyword evidence="4" id="KW-0325">Glycoprotein</keyword>
<accession>A0A835ALR9</accession>
<name>A0A835ALR9_9POAL</name>
<dbReference type="Proteomes" id="UP000636709">
    <property type="component" value="Unassembled WGS sequence"/>
</dbReference>
<dbReference type="PANTHER" id="PTHR22835">
    <property type="entry name" value="ZINC FINGER FYVE DOMAIN CONTAINING PROTEIN"/>
    <property type="match status" value="1"/>
</dbReference>
<dbReference type="GO" id="GO:0016788">
    <property type="term" value="F:hydrolase activity, acting on ester bonds"/>
    <property type="evidence" value="ECO:0007669"/>
    <property type="project" value="InterPro"/>
</dbReference>
<dbReference type="EMBL" id="JACEFO010002392">
    <property type="protein sequence ID" value="KAF8661723.1"/>
    <property type="molecule type" value="Genomic_DNA"/>
</dbReference>
<proteinExistence type="inferred from homology"/>
<sequence length="450" mass="47933">MTSGGAGAMTSGAKATAAAAAAAPLRLQHYLVMAGVAAAVVLACLRYAPPSRYGGLLAVASPAESSRAAAARDDPHASAPPPPSSVVIFNFGDSNSDTGGMAAVNGMNLNLPEGRTFFRRPTGRLSDGRLVIDFICEILHTPYLSPYLKSLGADFTNGVNFAIGGSTATPGGSPFSLDVQLHQWLYFRARSMEMINLGQRPPIDRDGFRRAIYTIDIGQNDLSAYMHLPFDQVLAKIPGFVAHIKHSILCPESTNKSIDQTVTPLLLHDILTRQTLYSHGARKFWIHGTGALGCLPQKLSIPRHDDAGDALDAHGCLKTYNAAARRFNALLADACGQLRRRMVDAALVFVDVYGIKYGLVANHTAHGFARPLMACCGHGGPPYNYNHFKACMSAEMELCDVGARFVSWDGVHFTEAANAVVAAKVLTGDYSTPRVTIASLVDSTMVGNDG</sequence>
<protein>
    <submittedName>
        <fullName evidence="5">Uncharacterized protein</fullName>
    </submittedName>
</protein>
<dbReference type="InterPro" id="IPR036514">
    <property type="entry name" value="SGNH_hydro_sf"/>
</dbReference>
<evidence type="ECO:0000256" key="4">
    <source>
        <dbReference type="ARBA" id="ARBA00023180"/>
    </source>
</evidence>
<organism evidence="5 6">
    <name type="scientific">Digitaria exilis</name>
    <dbReference type="NCBI Taxonomy" id="1010633"/>
    <lineage>
        <taxon>Eukaryota</taxon>
        <taxon>Viridiplantae</taxon>
        <taxon>Streptophyta</taxon>
        <taxon>Embryophyta</taxon>
        <taxon>Tracheophyta</taxon>
        <taxon>Spermatophyta</taxon>
        <taxon>Magnoliopsida</taxon>
        <taxon>Liliopsida</taxon>
        <taxon>Poales</taxon>
        <taxon>Poaceae</taxon>
        <taxon>PACMAD clade</taxon>
        <taxon>Panicoideae</taxon>
        <taxon>Panicodae</taxon>
        <taxon>Paniceae</taxon>
        <taxon>Anthephorinae</taxon>
        <taxon>Digitaria</taxon>
    </lineage>
</organism>
<keyword evidence="3" id="KW-0378">Hydrolase</keyword>
<dbReference type="InterPro" id="IPR001087">
    <property type="entry name" value="GDSL"/>
</dbReference>
<dbReference type="Gene3D" id="3.40.50.1110">
    <property type="entry name" value="SGNH hydrolase"/>
    <property type="match status" value="1"/>
</dbReference>